<protein>
    <recommendedName>
        <fullName evidence="5">RING-CH-type domain-containing protein</fullName>
    </recommendedName>
</protein>
<proteinExistence type="predicted"/>
<reference evidence="6" key="1">
    <citation type="submission" date="2023-06" db="EMBL/GenBank/DDBJ databases">
        <title>Survivors Of The Sea: Transcriptome response of Skeletonema marinoi to long-term dormancy.</title>
        <authorList>
            <person name="Pinder M.I.M."/>
            <person name="Kourtchenko O."/>
            <person name="Robertson E.K."/>
            <person name="Larsson T."/>
            <person name="Maumus F."/>
            <person name="Osuna-Cruz C.M."/>
            <person name="Vancaester E."/>
            <person name="Stenow R."/>
            <person name="Vandepoele K."/>
            <person name="Ploug H."/>
            <person name="Bruchert V."/>
            <person name="Godhe A."/>
            <person name="Topel M."/>
        </authorList>
    </citation>
    <scope>NUCLEOTIDE SEQUENCE</scope>
    <source>
        <strain evidence="6">R05AC</strain>
    </source>
</reference>
<accession>A0AAD8Y6U4</accession>
<dbReference type="InterPro" id="IPR011016">
    <property type="entry name" value="Znf_RING-CH"/>
</dbReference>
<evidence type="ECO:0000313" key="7">
    <source>
        <dbReference type="Proteomes" id="UP001224775"/>
    </source>
</evidence>
<feature type="region of interest" description="Disordered" evidence="4">
    <location>
        <begin position="1"/>
        <end position="23"/>
    </location>
</feature>
<dbReference type="Proteomes" id="UP001224775">
    <property type="component" value="Unassembled WGS sequence"/>
</dbReference>
<feature type="domain" description="RING-CH-type" evidence="5">
    <location>
        <begin position="26"/>
        <end position="107"/>
    </location>
</feature>
<sequence length="460" mass="50181">MSSTTNSKKRTAADAGLPDDNGAAVSNEDTTPCCWICLEEGLDDSGAPLVRDCSCRGSSGFAHLPCIIQYAESTLRNAQERGGAVQCSDICRGFLTCPNCNQEYQNNVKYEMTRALVACVEREVTGTGHGQELLHATALTERLFQLDGNKEGDKAEGDEIYGKLLALMDKMKDCDDISESFKAIELDIYASMCNFDFTVGTDDSLKTAEANIAKVRDICSAAGGDQMHLLTYLDAMMKDIESKLSGKDLQCEHVKDLNFSRQHYIDAVETLGQSDPTTIRSGVDLAAALYREDCTIEATRLLLKLVKIGRQVHGPDHNCTANVVLALTKVEERRVIVKSQKRWFKALRYEDDGSDCVLEGLLPESADDPKVEESGTIPILPGKGAAVIPSTDILPFPGTPVICHGLRLRGSSHLNGKIGDVRSLDVDDGKCLVHFEEEGLEPTVVKIGNLRVLFELPEES</sequence>
<dbReference type="GO" id="GO:0008270">
    <property type="term" value="F:zinc ion binding"/>
    <property type="evidence" value="ECO:0007669"/>
    <property type="project" value="UniProtKB-KW"/>
</dbReference>
<dbReference type="AlphaFoldDB" id="A0AAD8Y6U4"/>
<dbReference type="SUPFAM" id="SSF57850">
    <property type="entry name" value="RING/U-box"/>
    <property type="match status" value="1"/>
</dbReference>
<dbReference type="Gene3D" id="3.30.40.10">
    <property type="entry name" value="Zinc/RING finger domain, C3HC4 (zinc finger)"/>
    <property type="match status" value="1"/>
</dbReference>
<dbReference type="SMART" id="SM00744">
    <property type="entry name" value="RINGv"/>
    <property type="match status" value="1"/>
</dbReference>
<dbReference type="InterPro" id="IPR013083">
    <property type="entry name" value="Znf_RING/FYVE/PHD"/>
</dbReference>
<keyword evidence="3" id="KW-0862">Zinc</keyword>
<dbReference type="Pfam" id="PF12906">
    <property type="entry name" value="RINGv"/>
    <property type="match status" value="1"/>
</dbReference>
<keyword evidence="2" id="KW-0863">Zinc-finger</keyword>
<keyword evidence="1" id="KW-0479">Metal-binding</keyword>
<evidence type="ECO:0000256" key="2">
    <source>
        <dbReference type="ARBA" id="ARBA00022771"/>
    </source>
</evidence>
<keyword evidence="7" id="KW-1185">Reference proteome</keyword>
<name>A0AAD8Y6U4_9STRA</name>
<evidence type="ECO:0000259" key="5">
    <source>
        <dbReference type="PROSITE" id="PS51292"/>
    </source>
</evidence>
<evidence type="ECO:0000256" key="4">
    <source>
        <dbReference type="SAM" id="MobiDB-lite"/>
    </source>
</evidence>
<evidence type="ECO:0000256" key="1">
    <source>
        <dbReference type="ARBA" id="ARBA00022723"/>
    </source>
</evidence>
<comment type="caution">
    <text evidence="6">The sequence shown here is derived from an EMBL/GenBank/DDBJ whole genome shotgun (WGS) entry which is preliminary data.</text>
</comment>
<evidence type="ECO:0000256" key="3">
    <source>
        <dbReference type="ARBA" id="ARBA00022833"/>
    </source>
</evidence>
<evidence type="ECO:0000313" key="6">
    <source>
        <dbReference type="EMBL" id="KAK1740107.1"/>
    </source>
</evidence>
<dbReference type="EMBL" id="JATAAI010000016">
    <property type="protein sequence ID" value="KAK1740107.1"/>
    <property type="molecule type" value="Genomic_DNA"/>
</dbReference>
<gene>
    <name evidence="6" type="ORF">QTG54_009057</name>
</gene>
<dbReference type="PROSITE" id="PS51292">
    <property type="entry name" value="ZF_RING_CH"/>
    <property type="match status" value="1"/>
</dbReference>
<organism evidence="6 7">
    <name type="scientific">Skeletonema marinoi</name>
    <dbReference type="NCBI Taxonomy" id="267567"/>
    <lineage>
        <taxon>Eukaryota</taxon>
        <taxon>Sar</taxon>
        <taxon>Stramenopiles</taxon>
        <taxon>Ochrophyta</taxon>
        <taxon>Bacillariophyta</taxon>
        <taxon>Coscinodiscophyceae</taxon>
        <taxon>Thalassiosirophycidae</taxon>
        <taxon>Thalassiosirales</taxon>
        <taxon>Skeletonemataceae</taxon>
        <taxon>Skeletonema</taxon>
        <taxon>Skeletonema marinoi-dohrnii complex</taxon>
    </lineage>
</organism>